<organism evidence="2 3">
    <name type="scientific">Crenothrix polyspora</name>
    <dbReference type="NCBI Taxonomy" id="360316"/>
    <lineage>
        <taxon>Bacteria</taxon>
        <taxon>Pseudomonadati</taxon>
        <taxon>Pseudomonadota</taxon>
        <taxon>Gammaproteobacteria</taxon>
        <taxon>Methylococcales</taxon>
        <taxon>Crenotrichaceae</taxon>
        <taxon>Crenothrix</taxon>
    </lineage>
</organism>
<proteinExistence type="predicted"/>
<dbReference type="Pfam" id="PF13579">
    <property type="entry name" value="Glyco_trans_4_4"/>
    <property type="match status" value="1"/>
</dbReference>
<dbReference type="InterPro" id="IPR028098">
    <property type="entry name" value="Glyco_trans_4-like_N"/>
</dbReference>
<evidence type="ECO:0000259" key="1">
    <source>
        <dbReference type="Pfam" id="PF13579"/>
    </source>
</evidence>
<dbReference type="Gene3D" id="3.40.50.2000">
    <property type="entry name" value="Glycogen Phosphorylase B"/>
    <property type="match status" value="2"/>
</dbReference>
<dbReference type="AlphaFoldDB" id="A0A1R4H5G2"/>
<evidence type="ECO:0000313" key="2">
    <source>
        <dbReference type="EMBL" id="SJM91406.1"/>
    </source>
</evidence>
<evidence type="ECO:0000313" key="3">
    <source>
        <dbReference type="Proteomes" id="UP000195667"/>
    </source>
</evidence>
<keyword evidence="3" id="KW-1185">Reference proteome</keyword>
<dbReference type="RefSeq" id="WP_087142940.1">
    <property type="nucleotide sequence ID" value="NZ_FUKI01000092.1"/>
</dbReference>
<sequence length="423" mass="47707">MKNILMIAYHFPPIKGSSGIQRTLKFSHYLLDHHWRALILTVHPRAYSLISNDQIKEISPQVLVKRVFALDTAKHLAFKGRYISWMALPDRWVSWCIGGLWSGLTLIHTHRPDIIFSTYPIASAHLLALLLQRFTKLPWIADFRDSMTEDNYPANPLQRTLYRWIERQTITYCTRAIFTTPGAIRMYRARYPDICTSKWALIANGYDEENFVRAEQSTDLAALKSAKKSGQLVLLHSGVLYPSERDPSQFFQALAALQQQGIIGADNLKIILRATGHDALYQPLLNSYHLQDIVHFAPNIAYETALAEMLSADALLIFQAANCNHQIPAKIYEYLRAKRPIFALTDPAGDTASVLKQAGLSSIVALDDKDAIIVALSAFLEQLKTQQAPIASNAVINQHSRQAKTQQLAQLCDAIYNNLNRAQ</sequence>
<reference evidence="3" key="1">
    <citation type="submission" date="2017-02" db="EMBL/GenBank/DDBJ databases">
        <authorList>
            <person name="Daims H."/>
        </authorList>
    </citation>
    <scope>NUCLEOTIDE SEQUENCE [LARGE SCALE GENOMIC DNA]</scope>
</reference>
<dbReference type="Proteomes" id="UP000195667">
    <property type="component" value="Unassembled WGS sequence"/>
</dbReference>
<dbReference type="EMBL" id="FUKI01000092">
    <property type="protein sequence ID" value="SJM91406.1"/>
    <property type="molecule type" value="Genomic_DNA"/>
</dbReference>
<dbReference type="SUPFAM" id="SSF53756">
    <property type="entry name" value="UDP-Glycosyltransferase/glycogen phosphorylase"/>
    <property type="match status" value="1"/>
</dbReference>
<name>A0A1R4H5G2_9GAMM</name>
<accession>A0A1R4H5G2</accession>
<feature type="domain" description="Glycosyltransferase subfamily 4-like N-terminal" evidence="1">
    <location>
        <begin position="100"/>
        <end position="191"/>
    </location>
</feature>
<gene>
    <name evidence="2" type="ORF">CRENPOLYSF1_190068</name>
</gene>
<dbReference type="OrthoDB" id="9794575at2"/>
<dbReference type="GO" id="GO:0016757">
    <property type="term" value="F:glycosyltransferase activity"/>
    <property type="evidence" value="ECO:0007669"/>
    <property type="project" value="UniProtKB-ARBA"/>
</dbReference>
<protein>
    <recommendedName>
        <fullName evidence="1">Glycosyltransferase subfamily 4-like N-terminal domain-containing protein</fullName>
    </recommendedName>
</protein>